<dbReference type="eggNOG" id="COG2851">
    <property type="taxonomic scope" value="Bacteria"/>
</dbReference>
<dbReference type="NCBIfam" id="TIGR00784">
    <property type="entry name" value="citMHS"/>
    <property type="match status" value="1"/>
</dbReference>
<dbReference type="InterPro" id="IPR004680">
    <property type="entry name" value="Cit_transptr-like_dom"/>
</dbReference>
<sequence>MLLAVVGFLMLFVMMFLLFKGKTIPLVVFITVPVIAAFIAGFSVPEVVEFIQKGITKTSPMAVLFIFSVTFFGLMSDAGMFDAVVDKLVAKAGTNVVSIAVVTALVAIFSHLDGATVTTVLVTVPAFLPLYRKLNIRPQLLLLIVGAGMGVMNLLPWGGPVARASTVLGMDPNKLWHVMIPVQILGIVTTIAIAVLAAMREVKYHGAGVITHSEEVAVDEVEKKDDKENLKRPKLLFFNFALTAGVLALLLIDIFPTYFVFMIGCCVALIVNYPDPKEQKRRVKAHAPAALDVSAVMLSAGIMVGVLGKSGMLEAMTKPLLVIIPSALASHLHILLGTVALPLGTMLGTDSYFYGLMPLAIEVGKNYQITGLTMAVAMMIGKNLALFISPLVPATFLGIGLADIELKDHLKYSFGWLWATGMVMLVFAVMIGMIGL</sequence>
<feature type="transmembrane region" description="Helical" evidence="8">
    <location>
        <begin position="258"/>
        <end position="275"/>
    </location>
</feature>
<protein>
    <submittedName>
        <fullName evidence="10">Citrate/H+ symporter, CitMHS family</fullName>
    </submittedName>
</protein>
<dbReference type="EMBL" id="CP002281">
    <property type="protein sequence ID" value="ADO83361.1"/>
    <property type="molecule type" value="Genomic_DNA"/>
</dbReference>
<keyword evidence="7 8" id="KW-0472">Membrane</keyword>
<keyword evidence="4" id="KW-1003">Cell membrane</keyword>
<dbReference type="PANTHER" id="PTHR30354">
    <property type="entry name" value="GNT FAMILY GLUCONATE TRANSPORTER"/>
    <property type="match status" value="1"/>
</dbReference>
<dbReference type="GO" id="GO:0005886">
    <property type="term" value="C:plasma membrane"/>
    <property type="evidence" value="ECO:0007669"/>
    <property type="project" value="UniProtKB-SubCell"/>
</dbReference>
<feature type="transmembrane region" description="Helical" evidence="8">
    <location>
        <begin position="287"/>
        <end position="308"/>
    </location>
</feature>
<feature type="transmembrane region" description="Helical" evidence="8">
    <location>
        <begin position="320"/>
        <end position="343"/>
    </location>
</feature>
<evidence type="ECO:0000256" key="6">
    <source>
        <dbReference type="ARBA" id="ARBA00022989"/>
    </source>
</evidence>
<dbReference type="AlphaFoldDB" id="E3H8U7"/>
<name>E3H8U7_ILYPC</name>
<evidence type="ECO:0000313" key="10">
    <source>
        <dbReference type="EMBL" id="ADO83361.1"/>
    </source>
</evidence>
<keyword evidence="6 8" id="KW-1133">Transmembrane helix</keyword>
<dbReference type="GO" id="GO:0015137">
    <property type="term" value="F:citrate transmembrane transporter activity"/>
    <property type="evidence" value="ECO:0007669"/>
    <property type="project" value="InterPro"/>
</dbReference>
<evidence type="ECO:0000256" key="1">
    <source>
        <dbReference type="ARBA" id="ARBA00004651"/>
    </source>
</evidence>
<feature type="transmembrane region" description="Helical" evidence="8">
    <location>
        <begin position="414"/>
        <end position="434"/>
    </location>
</feature>
<dbReference type="STRING" id="572544.Ilyop_1583"/>
<feature type="transmembrane region" description="Helical" evidence="8">
    <location>
        <begin position="384"/>
        <end position="402"/>
    </location>
</feature>
<evidence type="ECO:0000256" key="3">
    <source>
        <dbReference type="ARBA" id="ARBA00022448"/>
    </source>
</evidence>
<proteinExistence type="inferred from homology"/>
<feature type="transmembrane region" description="Helical" evidence="8">
    <location>
        <begin position="97"/>
        <end position="128"/>
    </location>
</feature>
<comment type="subcellular location">
    <subcellularLocation>
        <location evidence="1">Cell membrane</location>
        <topology evidence="1">Multi-pass membrane protein</topology>
    </subcellularLocation>
</comment>
<dbReference type="OrthoDB" id="5329450at2"/>
<gene>
    <name evidence="10" type="ordered locus">Ilyop_1583</name>
</gene>
<dbReference type="Proteomes" id="UP000006875">
    <property type="component" value="Chromosome"/>
</dbReference>
<dbReference type="HOGENOM" id="CLU_044454_0_0_0"/>
<feature type="transmembrane region" description="Helical" evidence="8">
    <location>
        <begin position="30"/>
        <end position="51"/>
    </location>
</feature>
<dbReference type="InterPro" id="IPR000802">
    <property type="entry name" value="Arsenical_pump_ArsB"/>
</dbReference>
<keyword evidence="3" id="KW-0813">Transport</keyword>
<feature type="transmembrane region" description="Helical" evidence="8">
    <location>
        <begin position="140"/>
        <end position="158"/>
    </location>
</feature>
<comment type="similarity">
    <text evidence="2">Belongs to the CitM (TC 2.A.11) transporter family.</text>
</comment>
<organism evidence="10 11">
    <name type="scientific">Ilyobacter polytropus (strain ATCC 51220 / DSM 2926 / LMG 16218 / CuHBu1)</name>
    <dbReference type="NCBI Taxonomy" id="572544"/>
    <lineage>
        <taxon>Bacteria</taxon>
        <taxon>Fusobacteriati</taxon>
        <taxon>Fusobacteriota</taxon>
        <taxon>Fusobacteriia</taxon>
        <taxon>Fusobacteriales</taxon>
        <taxon>Fusobacteriaceae</taxon>
        <taxon>Ilyobacter</taxon>
    </lineage>
</organism>
<keyword evidence="5 8" id="KW-0812">Transmembrane</keyword>
<feature type="transmembrane region" description="Helical" evidence="8">
    <location>
        <begin position="235"/>
        <end position="252"/>
    </location>
</feature>
<accession>E3H8U7</accession>
<reference evidence="10 11" key="1">
    <citation type="journal article" date="2010" name="Stand. Genomic Sci.">
        <title>Complete genome sequence of Ilyobacter polytropus type strain (CuHbu1).</title>
        <authorList>
            <person name="Sikorski J."/>
            <person name="Chertkov O."/>
            <person name="Lapidus A."/>
            <person name="Nolan M."/>
            <person name="Lucas S."/>
            <person name="Del Rio T.G."/>
            <person name="Tice H."/>
            <person name="Cheng J.F."/>
            <person name="Tapia R."/>
            <person name="Han C."/>
            <person name="Goodwin L."/>
            <person name="Pitluck S."/>
            <person name="Liolios K."/>
            <person name="Ivanova N."/>
            <person name="Mavromatis K."/>
            <person name="Mikhailova N."/>
            <person name="Pati A."/>
            <person name="Chen A."/>
            <person name="Palaniappan K."/>
            <person name="Land M."/>
            <person name="Hauser L."/>
            <person name="Chang Y.J."/>
            <person name="Jeffries C.D."/>
            <person name="Brambilla E."/>
            <person name="Yasawong M."/>
            <person name="Rohde M."/>
            <person name="Pukall R."/>
            <person name="Spring S."/>
            <person name="Goker M."/>
            <person name="Woyke T."/>
            <person name="Bristow J."/>
            <person name="Eisen J.A."/>
            <person name="Markowitz V."/>
            <person name="Hugenholtz P."/>
            <person name="Kyrpides N.C."/>
            <person name="Klenk H.P."/>
        </authorList>
    </citation>
    <scope>NUCLEOTIDE SEQUENCE [LARGE SCALE GENOMIC DNA]</scope>
    <source>
        <strain evidence="11">ATCC 51220 / DSM 2926 / LMG 16218 / CuHBu1</strain>
    </source>
</reference>
<keyword evidence="11" id="KW-1185">Reference proteome</keyword>
<feature type="transmembrane region" description="Helical" evidence="8">
    <location>
        <begin position="63"/>
        <end position="85"/>
    </location>
</feature>
<evidence type="ECO:0000259" key="9">
    <source>
        <dbReference type="Pfam" id="PF03600"/>
    </source>
</evidence>
<dbReference type="Pfam" id="PF03600">
    <property type="entry name" value="CitMHS"/>
    <property type="match status" value="1"/>
</dbReference>
<dbReference type="InterPro" id="IPR014738">
    <property type="entry name" value="Citrate_transporter"/>
</dbReference>
<feature type="transmembrane region" description="Helical" evidence="8">
    <location>
        <begin position="178"/>
        <end position="198"/>
    </location>
</feature>
<evidence type="ECO:0000256" key="2">
    <source>
        <dbReference type="ARBA" id="ARBA00009843"/>
    </source>
</evidence>
<dbReference type="PRINTS" id="PR00758">
    <property type="entry name" value="ARSENICPUMP"/>
</dbReference>
<evidence type="ECO:0000256" key="5">
    <source>
        <dbReference type="ARBA" id="ARBA00022692"/>
    </source>
</evidence>
<evidence type="ECO:0000256" key="4">
    <source>
        <dbReference type="ARBA" id="ARBA00022475"/>
    </source>
</evidence>
<dbReference type="RefSeq" id="WP_013388028.1">
    <property type="nucleotide sequence ID" value="NC_014632.1"/>
</dbReference>
<dbReference type="GO" id="GO:0015105">
    <property type="term" value="F:arsenite transmembrane transporter activity"/>
    <property type="evidence" value="ECO:0007669"/>
    <property type="project" value="InterPro"/>
</dbReference>
<dbReference type="KEGG" id="ipo:Ilyop_1583"/>
<evidence type="ECO:0000256" key="8">
    <source>
        <dbReference type="SAM" id="Phobius"/>
    </source>
</evidence>
<dbReference type="InterPro" id="IPR003474">
    <property type="entry name" value="Glcn_transporter"/>
</dbReference>
<dbReference type="GO" id="GO:0015128">
    <property type="term" value="F:gluconate transmembrane transporter activity"/>
    <property type="evidence" value="ECO:0007669"/>
    <property type="project" value="InterPro"/>
</dbReference>
<evidence type="ECO:0000313" key="11">
    <source>
        <dbReference type="Proteomes" id="UP000006875"/>
    </source>
</evidence>
<evidence type="ECO:0000256" key="7">
    <source>
        <dbReference type="ARBA" id="ARBA00023136"/>
    </source>
</evidence>
<feature type="domain" description="Citrate transporter-like" evidence="9">
    <location>
        <begin position="15"/>
        <end position="381"/>
    </location>
</feature>
<dbReference type="PANTHER" id="PTHR30354:SF26">
    <property type="entry name" value="TRANSPORTER, PUTATIVE-RELATED"/>
    <property type="match status" value="1"/>
</dbReference>